<dbReference type="RefSeq" id="WP_222581192.1">
    <property type="nucleotide sequence ID" value="NZ_JAHVHU010000016.1"/>
</dbReference>
<feature type="domain" description="DUF7800" evidence="2">
    <location>
        <begin position="104"/>
        <end position="190"/>
    </location>
</feature>
<name>A0A953HZN4_9BACT</name>
<keyword evidence="1" id="KW-0472">Membrane</keyword>
<feature type="transmembrane region" description="Helical" evidence="1">
    <location>
        <begin position="18"/>
        <end position="35"/>
    </location>
</feature>
<evidence type="ECO:0000259" key="2">
    <source>
        <dbReference type="Pfam" id="PF25077"/>
    </source>
</evidence>
<sequence>MPKRIHDLDLITMKIKKYYVLWVGVLFMVPQWGYVQNFGSREHVMNRFATNSSILNYWEEQNPVLNQLFLTAETILSDSKNADYSDVIRDVTYQKIIRTNHIRILGGPMLGDVKSDGVSIWLRTALPASVSIRVMNASFQKVYGPQETSVSRDLTTVFRIEGLEPNRQYFYSLNVDGEMVSALEKYSFTTAPAEESADSVRIAFGSCPHRWGVCIWRINPFSQWG</sequence>
<dbReference type="InterPro" id="IPR056702">
    <property type="entry name" value="DUF7800"/>
</dbReference>
<accession>A0A953HZN4</accession>
<dbReference type="Pfam" id="PF25077">
    <property type="entry name" value="DUF7800"/>
    <property type="match status" value="1"/>
</dbReference>
<dbReference type="EMBL" id="JAHVHU010000016">
    <property type="protein sequence ID" value="MBY5959656.1"/>
    <property type="molecule type" value="Genomic_DNA"/>
</dbReference>
<proteinExistence type="predicted"/>
<keyword evidence="4" id="KW-1185">Reference proteome</keyword>
<evidence type="ECO:0000256" key="1">
    <source>
        <dbReference type="SAM" id="Phobius"/>
    </source>
</evidence>
<reference evidence="3" key="1">
    <citation type="submission" date="2021-06" db="EMBL/GenBank/DDBJ databases">
        <title>44 bacteria genomes isolated from Dapeng, Shenzhen.</title>
        <authorList>
            <person name="Zheng W."/>
            <person name="Yu S."/>
            <person name="Huang Y."/>
        </authorList>
    </citation>
    <scope>NUCLEOTIDE SEQUENCE</scope>
    <source>
        <strain evidence="3">DP5N28-2</strain>
    </source>
</reference>
<keyword evidence="1" id="KW-1133">Transmembrane helix</keyword>
<gene>
    <name evidence="3" type="ORF">KUV50_15995</name>
</gene>
<evidence type="ECO:0000313" key="4">
    <source>
        <dbReference type="Proteomes" id="UP000753961"/>
    </source>
</evidence>
<organism evidence="3 4">
    <name type="scientific">Membranihabitans marinus</name>
    <dbReference type="NCBI Taxonomy" id="1227546"/>
    <lineage>
        <taxon>Bacteria</taxon>
        <taxon>Pseudomonadati</taxon>
        <taxon>Bacteroidota</taxon>
        <taxon>Saprospiria</taxon>
        <taxon>Saprospirales</taxon>
        <taxon>Saprospiraceae</taxon>
        <taxon>Membranihabitans</taxon>
    </lineage>
</organism>
<comment type="caution">
    <text evidence="3">The sequence shown here is derived from an EMBL/GenBank/DDBJ whole genome shotgun (WGS) entry which is preliminary data.</text>
</comment>
<dbReference type="AlphaFoldDB" id="A0A953HZN4"/>
<protein>
    <submittedName>
        <fullName evidence="3">PhoD-like phosphatase N-terminal domain-containing protein</fullName>
    </submittedName>
</protein>
<keyword evidence="1" id="KW-0812">Transmembrane</keyword>
<evidence type="ECO:0000313" key="3">
    <source>
        <dbReference type="EMBL" id="MBY5959656.1"/>
    </source>
</evidence>
<dbReference type="Proteomes" id="UP000753961">
    <property type="component" value="Unassembled WGS sequence"/>
</dbReference>